<dbReference type="InterPro" id="IPR016181">
    <property type="entry name" value="Acyl_CoA_acyltransferase"/>
</dbReference>
<feature type="transmembrane region" description="Helical" evidence="2">
    <location>
        <begin position="505"/>
        <end position="525"/>
    </location>
</feature>
<dbReference type="Gene3D" id="3.40.630.30">
    <property type="match status" value="1"/>
</dbReference>
<feature type="compositionally biased region" description="Gly residues" evidence="1">
    <location>
        <begin position="551"/>
        <end position="560"/>
    </location>
</feature>
<dbReference type="VEuPathDB" id="FungiDB:M747DRAFT_330207"/>
<feature type="compositionally biased region" description="Low complexity" evidence="1">
    <location>
        <begin position="651"/>
        <end position="664"/>
    </location>
</feature>
<organism evidence="4 5">
    <name type="scientific">Aspergillus niger</name>
    <dbReference type="NCBI Taxonomy" id="5061"/>
    <lineage>
        <taxon>Eukaryota</taxon>
        <taxon>Fungi</taxon>
        <taxon>Dikarya</taxon>
        <taxon>Ascomycota</taxon>
        <taxon>Pezizomycotina</taxon>
        <taxon>Eurotiomycetes</taxon>
        <taxon>Eurotiomycetidae</taxon>
        <taxon>Eurotiales</taxon>
        <taxon>Aspergillaceae</taxon>
        <taxon>Aspergillus</taxon>
        <taxon>Aspergillus subgen. Circumdati</taxon>
    </lineage>
</organism>
<accession>A0A505HTE0</accession>
<dbReference type="PANTHER" id="PTHR42791:SF17">
    <property type="entry name" value="ACETYLTRANSFERASE, GNAT FAMILY FAMILY (AFU_ORTHOLOGUE AFUA_8G05690)"/>
    <property type="match status" value="1"/>
</dbReference>
<dbReference type="AlphaFoldDB" id="A0A505HTE0"/>
<feature type="region of interest" description="Disordered" evidence="1">
    <location>
        <begin position="651"/>
        <end position="673"/>
    </location>
</feature>
<dbReference type="CDD" id="cd04301">
    <property type="entry name" value="NAT_SF"/>
    <property type="match status" value="1"/>
</dbReference>
<evidence type="ECO:0000256" key="1">
    <source>
        <dbReference type="SAM" id="MobiDB-lite"/>
    </source>
</evidence>
<dbReference type="VEuPathDB" id="FungiDB:ASPNIDRAFT2_1148272"/>
<dbReference type="VEuPathDB" id="FungiDB:M747DRAFT_297135"/>
<keyword evidence="2" id="KW-0472">Membrane</keyword>
<feature type="transmembrane region" description="Helical" evidence="2">
    <location>
        <begin position="398"/>
        <end position="417"/>
    </location>
</feature>
<feature type="transmembrane region" description="Helical" evidence="2">
    <location>
        <begin position="363"/>
        <end position="386"/>
    </location>
</feature>
<feature type="domain" description="N-acetyltransferase" evidence="3">
    <location>
        <begin position="37"/>
        <end position="239"/>
    </location>
</feature>
<evidence type="ECO:0000313" key="4">
    <source>
        <dbReference type="EMBL" id="TPR02410.1"/>
    </source>
</evidence>
<dbReference type="VEuPathDB" id="FungiDB:An15g04640"/>
<evidence type="ECO:0000313" key="5">
    <source>
        <dbReference type="Proteomes" id="UP000197666"/>
    </source>
</evidence>
<comment type="caution">
    <text evidence="4">The sequence shown here is derived from an EMBL/GenBank/DDBJ whole genome shotgun (WGS) entry which is preliminary data.</text>
</comment>
<dbReference type="EMBL" id="NKJJ02000001">
    <property type="protein sequence ID" value="TPR02410.1"/>
    <property type="molecule type" value="Genomic_DNA"/>
</dbReference>
<proteinExistence type="predicted"/>
<dbReference type="InterPro" id="IPR000182">
    <property type="entry name" value="GNAT_dom"/>
</dbReference>
<dbReference type="VEuPathDB" id="FungiDB:An08g08860"/>
<dbReference type="VEuPathDB" id="FungiDB:ASPNIDRAFT2_1143619"/>
<dbReference type="PROSITE" id="PS51186">
    <property type="entry name" value="GNAT"/>
    <property type="match status" value="1"/>
</dbReference>
<gene>
    <name evidence="4" type="ORF">CAN33_0044165</name>
</gene>
<sequence>MPKTCIRPQLQTRLISTPSQPKPTPARAHQKPHKYDLHILPAAPSDSPAIADVFLHAFSDPFSRRMFPITDDVRSWWVDQFRRDIEQARDASNPSTAFLKVTAGEEGTVAAFAKWWYPAPSEGLPLDGEKSQTKTVWPPSSDADLCERFFSLMDSEKKRVMGGRKEGYFYLDMLGTHPQFNGRGIGSRLLRWGLDRADEKGVPTFLASTPAGRPLYEKYGFEAVEEYEVIPGYFQASMPSTKLTTLNPFRKCTSRQKQHHTRFQLSHQPLFRNSLLAGVGFLELANAADFAANVWNQIPVPKYAMVFMAIGGPIALLITLVAARDFYLSYTNVQLLLKEPEILLRSRLSVNFRELGTEIVDRILMDALMGFGALLVGTGTIMAIFGANHHVYVASNLLSGYIGNGLAAVFGLVNAIWSGYLVGRFQVCWGVCLNITDTNTTTREVNNHVTEVTTITTTDTDLEAEVKMYKDPLKLRFRSLQFHALVNGINGLVAGAASMVTATMWYGYVVLVPCIVSLIACNWFWRVRVGYDRPLLSSSTSASLLSTAGAGRRGAGGGGTATPTTNGNGGSGGNEKTDLLLDLSSATHLHRMLASSTKDSGIQLPRHILNRQNPSSVMSFLTRNGMFEGFCVWIDHDKTLERGVEDLLDLDSLTTSPEGNNNNEKPNEETINEEEEKGMEISLTADDFLTLARHDSDIFLRKMNEYLDGNVCRAVAYRERFLLEVLGVVVYLESIPKDNDEVERKRRWWFGCL</sequence>
<dbReference type="VEuPathDB" id="FungiDB:ATCC64974_99600"/>
<name>A0A505HTE0_ASPNG</name>
<feature type="transmembrane region" description="Helical" evidence="2">
    <location>
        <begin position="303"/>
        <end position="323"/>
    </location>
</feature>
<feature type="region of interest" description="Disordered" evidence="1">
    <location>
        <begin position="548"/>
        <end position="577"/>
    </location>
</feature>
<keyword evidence="2" id="KW-1133">Transmembrane helix</keyword>
<dbReference type="VEuPathDB" id="FungiDB:ATCC64974_29240"/>
<dbReference type="Pfam" id="PF13508">
    <property type="entry name" value="Acetyltransf_7"/>
    <property type="match status" value="1"/>
</dbReference>
<dbReference type="GO" id="GO:0016747">
    <property type="term" value="F:acyltransferase activity, transferring groups other than amino-acyl groups"/>
    <property type="evidence" value="ECO:0007669"/>
    <property type="project" value="InterPro"/>
</dbReference>
<evidence type="ECO:0000259" key="3">
    <source>
        <dbReference type="PROSITE" id="PS51186"/>
    </source>
</evidence>
<dbReference type="PANTHER" id="PTHR42791">
    <property type="entry name" value="GNAT FAMILY ACETYLTRANSFERASE"/>
    <property type="match status" value="1"/>
</dbReference>
<reference evidence="5" key="1">
    <citation type="submission" date="2018-10" db="EMBL/GenBank/DDBJ databases">
        <title>FDA dAtabase for Regulatory Grade micrObial Sequences (FDA-ARGOS): Supporting development and validation of Infectious Disease Dx tests.</title>
        <authorList>
            <person name="Kerrigan L."/>
            <person name="Tallon L."/>
            <person name="Sadzewicz L."/>
            <person name="Sengamalay N."/>
            <person name="Ott S."/>
            <person name="Godinez A."/>
            <person name="Nagaraj S."/>
            <person name="Vavikolanu K."/>
            <person name="Nadendla S."/>
            <person name="George J."/>
            <person name="Sichtig H."/>
        </authorList>
    </citation>
    <scope>NUCLEOTIDE SEQUENCE [LARGE SCALE GENOMIC DNA]</scope>
    <source>
        <strain evidence="5">FDAARGOS_311</strain>
    </source>
</reference>
<protein>
    <submittedName>
        <fullName evidence="4">SBDS protein C-terminal domain family protein</fullName>
    </submittedName>
</protein>
<evidence type="ECO:0000256" key="2">
    <source>
        <dbReference type="SAM" id="Phobius"/>
    </source>
</evidence>
<dbReference type="SUPFAM" id="SSF55729">
    <property type="entry name" value="Acyl-CoA N-acyltransferases (Nat)"/>
    <property type="match status" value="1"/>
</dbReference>
<keyword evidence="2" id="KW-0812">Transmembrane</keyword>
<dbReference type="Proteomes" id="UP000197666">
    <property type="component" value="Unassembled WGS sequence"/>
</dbReference>
<dbReference type="InterPro" id="IPR052523">
    <property type="entry name" value="Trichothecene_AcTrans"/>
</dbReference>